<organism evidence="3 4">
    <name type="scientific">Friedmanniomyces simplex</name>
    <dbReference type="NCBI Taxonomy" id="329884"/>
    <lineage>
        <taxon>Eukaryota</taxon>
        <taxon>Fungi</taxon>
        <taxon>Dikarya</taxon>
        <taxon>Ascomycota</taxon>
        <taxon>Pezizomycotina</taxon>
        <taxon>Dothideomycetes</taxon>
        <taxon>Dothideomycetidae</taxon>
        <taxon>Mycosphaerellales</taxon>
        <taxon>Teratosphaeriaceae</taxon>
        <taxon>Friedmanniomyces</taxon>
    </lineage>
</organism>
<evidence type="ECO:0000256" key="1">
    <source>
        <dbReference type="ARBA" id="ARBA00038376"/>
    </source>
</evidence>
<dbReference type="InterPro" id="IPR036291">
    <property type="entry name" value="NAD(P)-bd_dom_sf"/>
</dbReference>
<dbReference type="OrthoDB" id="419598at2759"/>
<dbReference type="PANTHER" id="PTHR43355">
    <property type="entry name" value="FLAVIN REDUCTASE (NADPH)"/>
    <property type="match status" value="1"/>
</dbReference>
<sequence>MRVLIFGASGRTGQLATTEALARGHTVIVLVRKASSMTPAEGLTIIEGSPLNQPDVERAFTEIPKGAPEAILVTLAAPRATDSPFAKPIAPPFFMRDSVRNVTAVMKQHGVKRIVIMSAFGAGDSSAQLAWPLRLLFRQSNMSFQYEDHDALDADVRVSGDLEWTLVRPVMLKEGEARSVRELGEVGEGAGMFDSVTRASVAEFLVKAVEEGRLAKKAVVIAN</sequence>
<dbReference type="PANTHER" id="PTHR43355:SF2">
    <property type="entry name" value="FLAVIN REDUCTASE (NADPH)"/>
    <property type="match status" value="1"/>
</dbReference>
<feature type="domain" description="NAD(P)-binding" evidence="2">
    <location>
        <begin position="7"/>
        <end position="211"/>
    </location>
</feature>
<name>A0A4U0WTZ1_9PEZI</name>
<gene>
    <name evidence="3" type="ORF">B0A55_09881</name>
</gene>
<keyword evidence="4" id="KW-1185">Reference proteome</keyword>
<dbReference type="AlphaFoldDB" id="A0A4U0WTZ1"/>
<evidence type="ECO:0000259" key="2">
    <source>
        <dbReference type="Pfam" id="PF13460"/>
    </source>
</evidence>
<dbReference type="STRING" id="329884.A0A4U0WTZ1"/>
<reference evidence="3 4" key="1">
    <citation type="submission" date="2017-03" db="EMBL/GenBank/DDBJ databases">
        <title>Genomes of endolithic fungi from Antarctica.</title>
        <authorList>
            <person name="Coleine C."/>
            <person name="Masonjones S."/>
            <person name="Stajich J.E."/>
        </authorList>
    </citation>
    <scope>NUCLEOTIDE SEQUENCE [LARGE SCALE GENOMIC DNA]</scope>
    <source>
        <strain evidence="3 4">CCFEE 5184</strain>
    </source>
</reference>
<dbReference type="GO" id="GO:0042602">
    <property type="term" value="F:riboflavin reductase (NADPH) activity"/>
    <property type="evidence" value="ECO:0007669"/>
    <property type="project" value="TreeGrafter"/>
</dbReference>
<proteinExistence type="inferred from homology"/>
<evidence type="ECO:0000313" key="4">
    <source>
        <dbReference type="Proteomes" id="UP000309340"/>
    </source>
</evidence>
<dbReference type="GO" id="GO:0004074">
    <property type="term" value="F:biliverdin reductase [NAD(P)H] activity"/>
    <property type="evidence" value="ECO:0007669"/>
    <property type="project" value="TreeGrafter"/>
</dbReference>
<dbReference type="InterPro" id="IPR051606">
    <property type="entry name" value="Polyketide_Oxido-like"/>
</dbReference>
<evidence type="ECO:0000313" key="3">
    <source>
        <dbReference type="EMBL" id="TKA65145.1"/>
    </source>
</evidence>
<dbReference type="EMBL" id="NAJQ01000764">
    <property type="protein sequence ID" value="TKA65145.1"/>
    <property type="molecule type" value="Genomic_DNA"/>
</dbReference>
<comment type="similarity">
    <text evidence="1">Belongs to the avfA family.</text>
</comment>
<dbReference type="Gene3D" id="3.40.50.720">
    <property type="entry name" value="NAD(P)-binding Rossmann-like Domain"/>
    <property type="match status" value="1"/>
</dbReference>
<comment type="caution">
    <text evidence="3">The sequence shown here is derived from an EMBL/GenBank/DDBJ whole genome shotgun (WGS) entry which is preliminary data.</text>
</comment>
<dbReference type="Proteomes" id="UP000309340">
    <property type="component" value="Unassembled WGS sequence"/>
</dbReference>
<dbReference type="InterPro" id="IPR016040">
    <property type="entry name" value="NAD(P)-bd_dom"/>
</dbReference>
<dbReference type="SUPFAM" id="SSF51735">
    <property type="entry name" value="NAD(P)-binding Rossmann-fold domains"/>
    <property type="match status" value="1"/>
</dbReference>
<dbReference type="Pfam" id="PF13460">
    <property type="entry name" value="NAD_binding_10"/>
    <property type="match status" value="1"/>
</dbReference>
<accession>A0A4U0WTZ1</accession>
<protein>
    <recommendedName>
        <fullName evidence="2">NAD(P)-binding domain-containing protein</fullName>
    </recommendedName>
</protein>